<proteinExistence type="predicted"/>
<reference evidence="2" key="1">
    <citation type="submission" date="2025-08" db="UniProtKB">
        <authorList>
            <consortium name="RefSeq"/>
        </authorList>
    </citation>
    <scope>IDENTIFICATION</scope>
</reference>
<sequence>MQFIGSLGTTLSLGHRSKGPTQCIIGTQDFSKDFGNNIFRKWLTSDFSLTGRVHKIDRRNLPDSHSAILLQVHNFRWMNERINGNASYGGVELRQGNNIFVTLRTDQLSFLRAVEERGFHLRCRGFL</sequence>
<protein>
    <submittedName>
        <fullName evidence="2">Uncharacterized protein Stlk isoform X10</fullName>
    </submittedName>
</protein>
<name>A0ABM4TWT6_DROSZ</name>
<dbReference type="RefSeq" id="XP_070854436.1">
    <property type="nucleotide sequence ID" value="XM_070998335.1"/>
</dbReference>
<gene>
    <name evidence="2" type="primary">Stlk</name>
</gene>
<evidence type="ECO:0000313" key="1">
    <source>
        <dbReference type="Proteomes" id="UP001652628"/>
    </source>
</evidence>
<keyword evidence="1" id="KW-1185">Reference proteome</keyword>
<dbReference type="GeneID" id="108005993"/>
<accession>A0ABM4TWT6</accession>
<organism evidence="1 2">
    <name type="scientific">Drosophila suzukii</name>
    <name type="common">Spotted-wing drosophila fruit fly</name>
    <dbReference type="NCBI Taxonomy" id="28584"/>
    <lineage>
        <taxon>Eukaryota</taxon>
        <taxon>Metazoa</taxon>
        <taxon>Ecdysozoa</taxon>
        <taxon>Arthropoda</taxon>
        <taxon>Hexapoda</taxon>
        <taxon>Insecta</taxon>
        <taxon>Pterygota</taxon>
        <taxon>Neoptera</taxon>
        <taxon>Endopterygota</taxon>
        <taxon>Diptera</taxon>
        <taxon>Brachycera</taxon>
        <taxon>Muscomorpha</taxon>
        <taxon>Ephydroidea</taxon>
        <taxon>Drosophilidae</taxon>
        <taxon>Drosophila</taxon>
        <taxon>Sophophora</taxon>
    </lineage>
</organism>
<dbReference type="Proteomes" id="UP001652628">
    <property type="component" value="Chromosome 2"/>
</dbReference>
<evidence type="ECO:0000313" key="2">
    <source>
        <dbReference type="RefSeq" id="XP_070854436.1"/>
    </source>
</evidence>